<proteinExistence type="predicted"/>
<sequence length="68" mass="7615">LPDLNHMDYFSRATLSDNQPTGSQHQGRCDQLHNEAGQEVGQGPMAKSCSTFRARIQRVIDAEGEWVE</sequence>
<evidence type="ECO:0000256" key="1">
    <source>
        <dbReference type="SAM" id="MobiDB-lite"/>
    </source>
</evidence>
<name>A0A7T8HGG3_CALRO</name>
<reference evidence="3" key="1">
    <citation type="submission" date="2021-01" db="EMBL/GenBank/DDBJ databases">
        <title>Caligus Genome Assembly.</title>
        <authorList>
            <person name="Gallardo-Escarate C."/>
        </authorList>
    </citation>
    <scope>NUCLEOTIDE SEQUENCE [LARGE SCALE GENOMIC DNA]</scope>
</reference>
<keyword evidence="3" id="KW-1185">Reference proteome</keyword>
<feature type="non-terminal residue" evidence="2">
    <location>
        <position position="1"/>
    </location>
</feature>
<feature type="region of interest" description="Disordered" evidence="1">
    <location>
        <begin position="14"/>
        <end position="45"/>
    </location>
</feature>
<dbReference type="Proteomes" id="UP000595437">
    <property type="component" value="Chromosome 6"/>
</dbReference>
<dbReference type="EMBL" id="CP045895">
    <property type="protein sequence ID" value="QQP49351.1"/>
    <property type="molecule type" value="Genomic_DNA"/>
</dbReference>
<protein>
    <submittedName>
        <fullName evidence="2">Uncharacterized protein</fullName>
    </submittedName>
</protein>
<organism evidence="2 3">
    <name type="scientific">Caligus rogercresseyi</name>
    <name type="common">Sea louse</name>
    <dbReference type="NCBI Taxonomy" id="217165"/>
    <lineage>
        <taxon>Eukaryota</taxon>
        <taxon>Metazoa</taxon>
        <taxon>Ecdysozoa</taxon>
        <taxon>Arthropoda</taxon>
        <taxon>Crustacea</taxon>
        <taxon>Multicrustacea</taxon>
        <taxon>Hexanauplia</taxon>
        <taxon>Copepoda</taxon>
        <taxon>Siphonostomatoida</taxon>
        <taxon>Caligidae</taxon>
        <taxon>Caligus</taxon>
    </lineage>
</organism>
<feature type="compositionally biased region" description="Polar residues" evidence="1">
    <location>
        <begin position="14"/>
        <end position="26"/>
    </location>
</feature>
<dbReference type="AlphaFoldDB" id="A0A7T8HGG3"/>
<gene>
    <name evidence="2" type="ORF">FKW44_009987</name>
</gene>
<evidence type="ECO:0000313" key="2">
    <source>
        <dbReference type="EMBL" id="QQP49351.1"/>
    </source>
</evidence>
<evidence type="ECO:0000313" key="3">
    <source>
        <dbReference type="Proteomes" id="UP000595437"/>
    </source>
</evidence>
<accession>A0A7T8HGG3</accession>